<gene>
    <name evidence="1" type="ORF">H9756_06865</name>
</gene>
<dbReference type="AlphaFoldDB" id="A0A9D2P4F3"/>
<protein>
    <recommendedName>
        <fullName evidence="3">ICEBs1 excisionase</fullName>
    </recommendedName>
</protein>
<organism evidence="1 2">
    <name type="scientific">Candidatus Mediterraneibacter gallistercoris</name>
    <dbReference type="NCBI Taxonomy" id="2838671"/>
    <lineage>
        <taxon>Bacteria</taxon>
        <taxon>Bacillati</taxon>
        <taxon>Bacillota</taxon>
        <taxon>Clostridia</taxon>
        <taxon>Lachnospirales</taxon>
        <taxon>Lachnospiraceae</taxon>
        <taxon>Mediterraneibacter</taxon>
    </lineage>
</organism>
<evidence type="ECO:0000313" key="1">
    <source>
        <dbReference type="EMBL" id="HJC43387.1"/>
    </source>
</evidence>
<reference evidence="1" key="1">
    <citation type="journal article" date="2021" name="PeerJ">
        <title>Extensive microbial diversity within the chicken gut microbiome revealed by metagenomics and culture.</title>
        <authorList>
            <person name="Gilroy R."/>
            <person name="Ravi A."/>
            <person name="Getino M."/>
            <person name="Pursley I."/>
            <person name="Horton D.L."/>
            <person name="Alikhan N.F."/>
            <person name="Baker D."/>
            <person name="Gharbi K."/>
            <person name="Hall N."/>
            <person name="Watson M."/>
            <person name="Adriaenssens E.M."/>
            <person name="Foster-Nyarko E."/>
            <person name="Jarju S."/>
            <person name="Secka A."/>
            <person name="Antonio M."/>
            <person name="Oren A."/>
            <person name="Chaudhuri R.R."/>
            <person name="La Ragione R."/>
            <person name="Hildebrand F."/>
            <person name="Pallen M.J."/>
        </authorList>
    </citation>
    <scope>NUCLEOTIDE SEQUENCE</scope>
    <source>
        <strain evidence="1">CHK165-2605</strain>
    </source>
</reference>
<name>A0A9D2P4F3_9FIRM</name>
<comment type="caution">
    <text evidence="1">The sequence shown here is derived from an EMBL/GenBank/DDBJ whole genome shotgun (WGS) entry which is preliminary data.</text>
</comment>
<dbReference type="Proteomes" id="UP000823895">
    <property type="component" value="Unassembled WGS sequence"/>
</dbReference>
<evidence type="ECO:0000313" key="2">
    <source>
        <dbReference type="Proteomes" id="UP000823895"/>
    </source>
</evidence>
<dbReference type="EMBL" id="DWWI01000149">
    <property type="protein sequence ID" value="HJC43387.1"/>
    <property type="molecule type" value="Genomic_DNA"/>
</dbReference>
<accession>A0A9D2P4F3</accession>
<evidence type="ECO:0008006" key="3">
    <source>
        <dbReference type="Google" id="ProtNLM"/>
    </source>
</evidence>
<proteinExistence type="predicted"/>
<reference evidence="1" key="2">
    <citation type="submission" date="2021-04" db="EMBL/GenBank/DDBJ databases">
        <authorList>
            <person name="Gilroy R."/>
        </authorList>
    </citation>
    <scope>NUCLEOTIDE SEQUENCE</scope>
    <source>
        <strain evidence="1">CHK165-2605</strain>
    </source>
</reference>
<sequence length="65" mass="7489">MTRQVYGAKDLQELLGVSESKAYQYIRTMNAELQEKGFLTVRGRIPAAYVRERFFGVSLSDNEKK</sequence>